<sequence>MNRETKYWAFTWEPNARQKKIPGESELIHFLNKITTDGVFQLEQGANKGKLHYQGVITLEGPRMSGKKLRDTFRERFKNVDGLTTTPVYDRVATDSYCTKEDTRVSGPYYVGKNQNYDEIMANTKLKNWQQQLYNLLLSDELTLLKNRKVVWVHDQKGNTGKSWFQKWLRMGQRKLVVRSLPIASVDRLSSAVNIITRKLEVDVFTIDLTRTQGEDQSFKDLFSMVEMIKNGAVVDVMYGKYNEAYFKPPAIIIFSNEGVHNYLKYLSKDRWEVYEIISASSDLLKINVFKDPQTQYLELNEENEEKKRALNPDQEFKSPKKDMK</sequence>
<dbReference type="EMBL" id="MN582052">
    <property type="protein sequence ID" value="QGH72121.1"/>
    <property type="molecule type" value="Genomic_DNA"/>
</dbReference>
<evidence type="ECO:0000256" key="1">
    <source>
        <dbReference type="SAM" id="MobiDB-lite"/>
    </source>
</evidence>
<organism evidence="2 3">
    <name type="scientific">CRESS associated satellite molecule</name>
    <dbReference type="NCBI Taxonomy" id="2656732"/>
    <lineage>
        <taxon>Viruses</taxon>
        <taxon>unclassified satellites</taxon>
        <taxon>DNA satellites</taxon>
    </lineage>
</organism>
<feature type="region of interest" description="Disordered" evidence="1">
    <location>
        <begin position="301"/>
        <end position="325"/>
    </location>
</feature>
<name>A0A5Q2W5I3_9VIRU</name>
<protein>
    <submittedName>
        <fullName evidence="2">Rep protein</fullName>
    </submittedName>
</protein>
<accession>A0A5Q2W5I3</accession>
<dbReference type="Proteomes" id="UP000503108">
    <property type="component" value="Chromosome"/>
</dbReference>
<evidence type="ECO:0000313" key="3">
    <source>
        <dbReference type="Proteomes" id="UP000503108"/>
    </source>
</evidence>
<proteinExistence type="predicted"/>
<reference evidence="2 3" key="1">
    <citation type="submission" date="2019-10" db="EMBL/GenBank/DDBJ databases">
        <title>Florida's Freshwater Springs.</title>
        <authorList>
            <person name="Malki K."/>
            <person name="Breitbart M."/>
        </authorList>
    </citation>
    <scope>NUCLEOTIDE SEQUENCE [LARGE SCALE GENOMIC DNA]</scope>
    <source>
        <strain evidence="2">Ctj4M4</strain>
    </source>
</reference>
<evidence type="ECO:0000313" key="2">
    <source>
        <dbReference type="EMBL" id="QGH72121.1"/>
    </source>
</evidence>
<dbReference type="Gene3D" id="3.40.1310.20">
    <property type="match status" value="1"/>
</dbReference>
<feature type="compositionally biased region" description="Basic and acidic residues" evidence="1">
    <location>
        <begin position="305"/>
        <end position="325"/>
    </location>
</feature>